<feature type="compositionally biased region" description="Low complexity" evidence="1">
    <location>
        <begin position="93"/>
        <end position="125"/>
    </location>
</feature>
<evidence type="ECO:0000256" key="1">
    <source>
        <dbReference type="SAM" id="MobiDB-lite"/>
    </source>
</evidence>
<organism evidence="2 3">
    <name type="scientific">Diaporthe ampelina</name>
    <dbReference type="NCBI Taxonomy" id="1214573"/>
    <lineage>
        <taxon>Eukaryota</taxon>
        <taxon>Fungi</taxon>
        <taxon>Dikarya</taxon>
        <taxon>Ascomycota</taxon>
        <taxon>Pezizomycotina</taxon>
        <taxon>Sordariomycetes</taxon>
        <taxon>Sordariomycetidae</taxon>
        <taxon>Diaporthales</taxon>
        <taxon>Diaporthaceae</taxon>
        <taxon>Diaporthe</taxon>
    </lineage>
</organism>
<reference evidence="2 3" key="1">
    <citation type="submission" date="2015-05" db="EMBL/GenBank/DDBJ databases">
        <title>Distinctive expansion of gene families associated with plant cell wall degradation and secondary metabolism in the genomes of grapevine trunk pathogens.</title>
        <authorList>
            <person name="Lawrence D.P."/>
            <person name="Travadon R."/>
            <person name="Rolshausen P.E."/>
            <person name="Baumgartner K."/>
        </authorList>
    </citation>
    <scope>NUCLEOTIDE SEQUENCE [LARGE SCALE GENOMIC DNA]</scope>
    <source>
        <strain evidence="2">DA912</strain>
    </source>
</reference>
<comment type="caution">
    <text evidence="2">The sequence shown here is derived from an EMBL/GenBank/DDBJ whole genome shotgun (WGS) entry which is preliminary data.</text>
</comment>
<protein>
    <submittedName>
        <fullName evidence="2">Uncharacterized protein</fullName>
    </submittedName>
</protein>
<dbReference type="OrthoDB" id="5245533at2759"/>
<evidence type="ECO:0000313" key="3">
    <source>
        <dbReference type="Proteomes" id="UP000034680"/>
    </source>
</evidence>
<dbReference type="Proteomes" id="UP000034680">
    <property type="component" value="Unassembled WGS sequence"/>
</dbReference>
<reference evidence="2 3" key="2">
    <citation type="submission" date="2015-05" db="EMBL/GenBank/DDBJ databases">
        <authorList>
            <person name="Morales-Cruz A."/>
            <person name="Amrine K.C."/>
            <person name="Cantu D."/>
        </authorList>
    </citation>
    <scope>NUCLEOTIDE SEQUENCE [LARGE SCALE GENOMIC DNA]</scope>
    <source>
        <strain evidence="2">DA912</strain>
    </source>
</reference>
<accession>A0A0G2F6E9</accession>
<dbReference type="STRING" id="1214573.A0A0G2F6E9"/>
<sequence>MREFFLGFFELDIDRSLNTVFASGPAPTQTISLLPSTVTQTVYVTAPCVNNPAAQNPAAQNPAAQAPAAGAGSTPPASSLESSVNLGGIGQSAPPAAATPPVAVNAPPAAAAPQATPAVNNAAQPDIDTSGLTLKSALSLGNLAQQTMAPGS</sequence>
<feature type="region of interest" description="Disordered" evidence="1">
    <location>
        <begin position="52"/>
        <end position="128"/>
    </location>
</feature>
<dbReference type="AlphaFoldDB" id="A0A0G2F6E9"/>
<feature type="compositionally biased region" description="Low complexity" evidence="1">
    <location>
        <begin position="52"/>
        <end position="79"/>
    </location>
</feature>
<proteinExistence type="predicted"/>
<gene>
    <name evidence="2" type="ORF">UCDDA912_g10258</name>
</gene>
<name>A0A0G2F6E9_9PEZI</name>
<keyword evidence="3" id="KW-1185">Reference proteome</keyword>
<dbReference type="EMBL" id="LCUC01000608">
    <property type="protein sequence ID" value="KKY29789.1"/>
    <property type="molecule type" value="Genomic_DNA"/>
</dbReference>
<evidence type="ECO:0000313" key="2">
    <source>
        <dbReference type="EMBL" id="KKY29789.1"/>
    </source>
</evidence>